<protein>
    <submittedName>
        <fullName evidence="1">Uncharacterized protein</fullName>
    </submittedName>
</protein>
<evidence type="ECO:0000313" key="1">
    <source>
        <dbReference type="EMBL" id="JAH67281.1"/>
    </source>
</evidence>
<organism evidence="1">
    <name type="scientific">Anguilla anguilla</name>
    <name type="common">European freshwater eel</name>
    <name type="synonym">Muraena anguilla</name>
    <dbReference type="NCBI Taxonomy" id="7936"/>
    <lineage>
        <taxon>Eukaryota</taxon>
        <taxon>Metazoa</taxon>
        <taxon>Chordata</taxon>
        <taxon>Craniata</taxon>
        <taxon>Vertebrata</taxon>
        <taxon>Euteleostomi</taxon>
        <taxon>Actinopterygii</taxon>
        <taxon>Neopterygii</taxon>
        <taxon>Teleostei</taxon>
        <taxon>Anguilliformes</taxon>
        <taxon>Anguillidae</taxon>
        <taxon>Anguilla</taxon>
    </lineage>
</organism>
<dbReference type="EMBL" id="GBXM01041296">
    <property type="protein sequence ID" value="JAH67281.1"/>
    <property type="molecule type" value="Transcribed_RNA"/>
</dbReference>
<accession>A0A0E9UNF3</accession>
<proteinExistence type="predicted"/>
<reference evidence="1" key="1">
    <citation type="submission" date="2014-11" db="EMBL/GenBank/DDBJ databases">
        <authorList>
            <person name="Amaro Gonzalez C."/>
        </authorList>
    </citation>
    <scope>NUCLEOTIDE SEQUENCE</scope>
</reference>
<name>A0A0E9UNF3_ANGAN</name>
<sequence>MPHRGSTLHQL</sequence>
<reference evidence="1" key="2">
    <citation type="journal article" date="2015" name="Fish Shellfish Immunol.">
        <title>Early steps in the European eel (Anguilla anguilla)-Vibrio vulnificus interaction in the gills: Role of the RtxA13 toxin.</title>
        <authorList>
            <person name="Callol A."/>
            <person name="Pajuelo D."/>
            <person name="Ebbesson L."/>
            <person name="Teles M."/>
            <person name="MacKenzie S."/>
            <person name="Amaro C."/>
        </authorList>
    </citation>
    <scope>NUCLEOTIDE SEQUENCE</scope>
</reference>